<dbReference type="EMBL" id="CAJOAY010008299">
    <property type="protein sequence ID" value="CAF4183875.1"/>
    <property type="molecule type" value="Genomic_DNA"/>
</dbReference>
<evidence type="ECO:0000313" key="2">
    <source>
        <dbReference type="EMBL" id="CAF4183875.1"/>
    </source>
</evidence>
<proteinExistence type="predicted"/>
<accession>A0A820AYK1</accession>
<gene>
    <name evidence="2" type="ORF">OKA104_LOCUS40033</name>
</gene>
<sequence>MYRAGYVSGSVKTYGSNYEAIKRRQISNKRHLYNKSLDHVFKSRYHALTQQQHHQTHKNPRVKLTDVFQQQQQQLVSPRARRTSSALTVRDSVNGVNNQQSAITKKHRRKFKERHLEHL</sequence>
<protein>
    <submittedName>
        <fullName evidence="2">Uncharacterized protein</fullName>
    </submittedName>
</protein>
<feature type="region of interest" description="Disordered" evidence="1">
    <location>
        <begin position="97"/>
        <end position="119"/>
    </location>
</feature>
<comment type="caution">
    <text evidence="2">The sequence shown here is derived from an EMBL/GenBank/DDBJ whole genome shotgun (WGS) entry which is preliminary data.</text>
</comment>
<feature type="compositionally biased region" description="Basic residues" evidence="1">
    <location>
        <begin position="104"/>
        <end position="113"/>
    </location>
</feature>
<organism evidence="2 3">
    <name type="scientific">Adineta steineri</name>
    <dbReference type="NCBI Taxonomy" id="433720"/>
    <lineage>
        <taxon>Eukaryota</taxon>
        <taxon>Metazoa</taxon>
        <taxon>Spiralia</taxon>
        <taxon>Gnathifera</taxon>
        <taxon>Rotifera</taxon>
        <taxon>Eurotatoria</taxon>
        <taxon>Bdelloidea</taxon>
        <taxon>Adinetida</taxon>
        <taxon>Adinetidae</taxon>
        <taxon>Adineta</taxon>
    </lineage>
</organism>
<dbReference type="AlphaFoldDB" id="A0A820AYK1"/>
<evidence type="ECO:0000256" key="1">
    <source>
        <dbReference type="SAM" id="MobiDB-lite"/>
    </source>
</evidence>
<reference evidence="2" key="1">
    <citation type="submission" date="2021-02" db="EMBL/GenBank/DDBJ databases">
        <authorList>
            <person name="Nowell W R."/>
        </authorList>
    </citation>
    <scope>NUCLEOTIDE SEQUENCE</scope>
</reference>
<dbReference type="Proteomes" id="UP000663881">
    <property type="component" value="Unassembled WGS sequence"/>
</dbReference>
<evidence type="ECO:0000313" key="3">
    <source>
        <dbReference type="Proteomes" id="UP000663881"/>
    </source>
</evidence>
<name>A0A820AYK1_9BILA</name>